<dbReference type="InterPro" id="IPR015421">
    <property type="entry name" value="PyrdxlP-dep_Trfase_major"/>
</dbReference>
<dbReference type="InterPro" id="IPR004639">
    <property type="entry name" value="4pyrrol_synth_GluAld_NH2Trfase"/>
</dbReference>
<dbReference type="EC" id="5.4.3.8" evidence="7"/>
<dbReference type="PROSITE" id="PS00600">
    <property type="entry name" value="AA_TRANSFER_CLASS_3"/>
    <property type="match status" value="1"/>
</dbReference>
<evidence type="ECO:0000256" key="2">
    <source>
        <dbReference type="ARBA" id="ARBA00004819"/>
    </source>
</evidence>
<comment type="subunit">
    <text evidence="7">Homodimer.</text>
</comment>
<dbReference type="UniPathway" id="UPA00251">
    <property type="reaction ID" value="UER00317"/>
</dbReference>
<evidence type="ECO:0000256" key="7">
    <source>
        <dbReference type="HAMAP-Rule" id="MF_00375"/>
    </source>
</evidence>
<evidence type="ECO:0000313" key="9">
    <source>
        <dbReference type="Proteomes" id="UP000192708"/>
    </source>
</evidence>
<dbReference type="HAMAP" id="MF_00375">
    <property type="entry name" value="HemL_aminotrans_3"/>
    <property type="match status" value="1"/>
</dbReference>
<keyword evidence="4 7" id="KW-0663">Pyridoxal phosphate</keyword>
<keyword evidence="7" id="KW-0963">Cytoplasm</keyword>
<dbReference type="PANTHER" id="PTHR43713:SF3">
    <property type="entry name" value="GLUTAMATE-1-SEMIALDEHYDE 2,1-AMINOMUTASE 1, CHLOROPLASTIC-RELATED"/>
    <property type="match status" value="1"/>
</dbReference>
<protein>
    <recommendedName>
        <fullName evidence="7">Glutamate-1-semialdehyde 2,1-aminomutase</fullName>
        <shortName evidence="7">GSA</shortName>
        <ecNumber evidence="7">5.4.3.8</ecNumber>
    </recommendedName>
    <alternativeName>
        <fullName evidence="7">Glutamate-1-semialdehyde aminotransferase</fullName>
        <shortName evidence="7">GSA-AT</shortName>
    </alternativeName>
</protein>
<accession>A0A1W2A7Q9</accession>
<evidence type="ECO:0000256" key="1">
    <source>
        <dbReference type="ARBA" id="ARBA00001933"/>
    </source>
</evidence>
<sequence length="436" mass="46702">MATNQSLFERAQITTPGGVNSPVRAFRSVGGTPRFISKAKGAYIWDVEGKQYIDCIGSWGPMILGHAHPEVVKAVQVAAENSFSYGAPTEAEILMAEKITQLVPSIEQVRLVSSGTEATMSALRLARGFTGRDLIVKFEGCYHGHADSLLVKAGSGLLTFAEESEDIDLSKNAPSSGGVPQDVIKHTLVLPFNDLAALEHAFAQFGPEIAALIVEPIAGNMNLVQMTPEFIAAMRSLTTQHGALLIYDEVMTGFRVALGGAQSLHGITPDLTCLGKVMGGGMPMAAFGGRRDIMQKLAPIGNVYQAGTLSGNPLAVAAGLTTLNLVSREGFYTELSNNISKLLKGLEQLAKEAGHDFSTDHVGGMFGIYFAKEKPQSLEDITKSDMEKFKRFFHAMLDEGVYLAPSAYEAGFLSIEHNDSVIEKMLVAAKVAFSKI</sequence>
<dbReference type="Pfam" id="PF00202">
    <property type="entry name" value="Aminotran_3"/>
    <property type="match status" value="1"/>
</dbReference>
<dbReference type="Gene3D" id="3.40.640.10">
    <property type="entry name" value="Type I PLP-dependent aspartate aminotransferase-like (Major domain)"/>
    <property type="match status" value="1"/>
</dbReference>
<dbReference type="FunFam" id="3.40.640.10:FF:000021">
    <property type="entry name" value="Glutamate-1-semialdehyde 2,1-aminomutase"/>
    <property type="match status" value="1"/>
</dbReference>
<dbReference type="NCBIfam" id="NF000818">
    <property type="entry name" value="PRK00062.1"/>
    <property type="match status" value="1"/>
</dbReference>
<dbReference type="Gene3D" id="3.90.1150.10">
    <property type="entry name" value="Aspartate Aminotransferase, domain 1"/>
    <property type="match status" value="1"/>
</dbReference>
<dbReference type="OrthoDB" id="3398487at2"/>
<keyword evidence="6 7" id="KW-0627">Porphyrin biosynthesis</keyword>
<feature type="modified residue" description="N6-(pyridoxal phosphate)lysine" evidence="7">
    <location>
        <position position="276"/>
    </location>
</feature>
<comment type="subcellular location">
    <subcellularLocation>
        <location evidence="7">Cytoplasm</location>
    </subcellularLocation>
</comment>
<dbReference type="GO" id="GO:0042286">
    <property type="term" value="F:glutamate-1-semialdehyde 2,1-aminomutase activity"/>
    <property type="evidence" value="ECO:0007669"/>
    <property type="project" value="UniProtKB-UniRule"/>
</dbReference>
<gene>
    <name evidence="7" type="primary">hemL</name>
    <name evidence="8" type="ORF">SAMN06296008_10812</name>
</gene>
<dbReference type="InterPro" id="IPR015422">
    <property type="entry name" value="PyrdxlP-dep_Trfase_small"/>
</dbReference>
<dbReference type="GO" id="GO:0005737">
    <property type="term" value="C:cytoplasm"/>
    <property type="evidence" value="ECO:0007669"/>
    <property type="project" value="UniProtKB-SubCell"/>
</dbReference>
<dbReference type="CDD" id="cd00610">
    <property type="entry name" value="OAT_like"/>
    <property type="match status" value="1"/>
</dbReference>
<evidence type="ECO:0000256" key="6">
    <source>
        <dbReference type="ARBA" id="ARBA00023244"/>
    </source>
</evidence>
<dbReference type="PANTHER" id="PTHR43713">
    <property type="entry name" value="GLUTAMATE-1-SEMIALDEHYDE 2,1-AMINOMUTASE"/>
    <property type="match status" value="1"/>
</dbReference>
<dbReference type="STRING" id="1938817.SAMN06296008_10812"/>
<keyword evidence="5 7" id="KW-0413">Isomerase</keyword>
<comment type="cofactor">
    <cofactor evidence="1 7">
        <name>pyridoxal 5'-phosphate</name>
        <dbReference type="ChEBI" id="CHEBI:597326"/>
    </cofactor>
</comment>
<evidence type="ECO:0000313" key="8">
    <source>
        <dbReference type="EMBL" id="SMC56704.1"/>
    </source>
</evidence>
<dbReference type="RefSeq" id="WP_084283669.1">
    <property type="nucleotide sequence ID" value="NZ_FWXJ01000008.1"/>
</dbReference>
<dbReference type="GO" id="GO:0006782">
    <property type="term" value="P:protoporphyrinogen IX biosynthetic process"/>
    <property type="evidence" value="ECO:0007669"/>
    <property type="project" value="UniProtKB-UniRule"/>
</dbReference>
<dbReference type="NCBIfam" id="TIGR00713">
    <property type="entry name" value="hemL"/>
    <property type="match status" value="1"/>
</dbReference>
<organism evidence="8 9">
    <name type="scientific">Polynucleobacter kasalickyi</name>
    <dbReference type="NCBI Taxonomy" id="1938817"/>
    <lineage>
        <taxon>Bacteria</taxon>
        <taxon>Pseudomonadati</taxon>
        <taxon>Pseudomonadota</taxon>
        <taxon>Betaproteobacteria</taxon>
        <taxon>Burkholderiales</taxon>
        <taxon>Burkholderiaceae</taxon>
        <taxon>Polynucleobacter</taxon>
    </lineage>
</organism>
<comment type="similarity">
    <text evidence="3 7">Belongs to the class-III pyridoxal-phosphate-dependent aminotransferase family. HemL subfamily.</text>
</comment>
<evidence type="ECO:0000256" key="5">
    <source>
        <dbReference type="ARBA" id="ARBA00023235"/>
    </source>
</evidence>
<reference evidence="8 9" key="1">
    <citation type="submission" date="2017-04" db="EMBL/GenBank/DDBJ databases">
        <authorList>
            <person name="Afonso C.L."/>
            <person name="Miller P.J."/>
            <person name="Scott M.A."/>
            <person name="Spackman E."/>
            <person name="Goraichik I."/>
            <person name="Dimitrov K.M."/>
            <person name="Suarez D.L."/>
            <person name="Swayne D.E."/>
        </authorList>
    </citation>
    <scope>NUCLEOTIDE SEQUENCE [LARGE SCALE GENOMIC DNA]</scope>
    <source>
        <strain evidence="8 9">VK13</strain>
    </source>
</reference>
<dbReference type="SUPFAM" id="SSF53383">
    <property type="entry name" value="PLP-dependent transferases"/>
    <property type="match status" value="1"/>
</dbReference>
<dbReference type="GO" id="GO:0030170">
    <property type="term" value="F:pyridoxal phosphate binding"/>
    <property type="evidence" value="ECO:0007669"/>
    <property type="project" value="InterPro"/>
</dbReference>
<comment type="pathway">
    <text evidence="2">Porphyrin-containing compound metabolism; protoporphyrin-IX biosynthesis; 5-aminolevulinate from L-glutamyl-tRNA(Glu): step 2/2.</text>
</comment>
<dbReference type="InterPro" id="IPR049704">
    <property type="entry name" value="Aminotrans_3_PPA_site"/>
</dbReference>
<dbReference type="GO" id="GO:0008483">
    <property type="term" value="F:transaminase activity"/>
    <property type="evidence" value="ECO:0007669"/>
    <property type="project" value="InterPro"/>
</dbReference>
<dbReference type="InterPro" id="IPR005814">
    <property type="entry name" value="Aminotrans_3"/>
</dbReference>
<evidence type="ECO:0000256" key="3">
    <source>
        <dbReference type="ARBA" id="ARBA00008981"/>
    </source>
</evidence>
<evidence type="ECO:0000256" key="4">
    <source>
        <dbReference type="ARBA" id="ARBA00022898"/>
    </source>
</evidence>
<dbReference type="Proteomes" id="UP000192708">
    <property type="component" value="Unassembled WGS sequence"/>
</dbReference>
<dbReference type="AlphaFoldDB" id="A0A1W2A7Q9"/>
<comment type="catalytic activity">
    <reaction evidence="7">
        <text>(S)-4-amino-5-oxopentanoate = 5-aminolevulinate</text>
        <dbReference type="Rhea" id="RHEA:14265"/>
        <dbReference type="ChEBI" id="CHEBI:57501"/>
        <dbReference type="ChEBI" id="CHEBI:356416"/>
        <dbReference type="EC" id="5.4.3.8"/>
    </reaction>
</comment>
<proteinExistence type="inferred from homology"/>
<keyword evidence="9" id="KW-1185">Reference proteome</keyword>
<name>A0A1W2A7Q9_9BURK</name>
<dbReference type="InterPro" id="IPR015424">
    <property type="entry name" value="PyrdxlP-dep_Trfase"/>
</dbReference>
<dbReference type="EMBL" id="FWXJ01000008">
    <property type="protein sequence ID" value="SMC56704.1"/>
    <property type="molecule type" value="Genomic_DNA"/>
</dbReference>